<dbReference type="AlphaFoldDB" id="Q8NMY4"/>
<dbReference type="KEGG" id="cgl:Cgl2429"/>
<sequence length="222" mass="24961">MSTIPDVFTSEVFPEISGTKEFRGLTYMFFDQFTLPTAEQLEQAKAAGWSLITWGWWNSDTDLEDVELEDITNEGDSLPKLTDEFAVSSLSTFDLNSQGLPNDDREPQPIEEADSLDDIFSEEEGWGLMAINCPNWQVPAACEWLGCMNVGEPFEMSHVLRVWQNSWGVEALAFGGEEDDADLLLRVPEESEELLKALAVASDQVTTYKHEDLGFLASLWFD</sequence>
<evidence type="ECO:0000313" key="1">
    <source>
        <dbReference type="EMBL" id="BAB99822.1"/>
    </source>
</evidence>
<accession>Q6M335</accession>
<evidence type="ECO:0000313" key="2">
    <source>
        <dbReference type="Proteomes" id="UP000000582"/>
    </source>
</evidence>
<dbReference type="RefSeq" id="WP_011015111.1">
    <property type="nucleotide sequence ID" value="NC_003450.3"/>
</dbReference>
<accession>Q8NMY4</accession>
<dbReference type="GeneID" id="1020376"/>
<dbReference type="OrthoDB" id="4405000at2"/>
<dbReference type="eggNOG" id="ENOG5031JD5">
    <property type="taxonomic scope" value="Bacteria"/>
</dbReference>
<protein>
    <recommendedName>
        <fullName evidence="3">DUF4253 domain-containing protein</fullName>
    </recommendedName>
</protein>
<dbReference type="PATRIC" id="fig|196627.13.peg.2361"/>
<organism evidence="1 2">
    <name type="scientific">Corynebacterium glutamicum (strain ATCC 13032 / DSM 20300 / JCM 1318 / BCRC 11384 / CCUG 27702 / LMG 3730 / NBRC 12168 / NCIMB 10025 / NRRL B-2784 / 534)</name>
    <dbReference type="NCBI Taxonomy" id="196627"/>
    <lineage>
        <taxon>Bacteria</taxon>
        <taxon>Bacillati</taxon>
        <taxon>Actinomycetota</taxon>
        <taxon>Actinomycetes</taxon>
        <taxon>Mycobacteriales</taxon>
        <taxon>Corynebacteriaceae</taxon>
        <taxon>Corynebacterium</taxon>
    </lineage>
</organism>
<dbReference type="BioCyc" id="CORYNE:G18NG-12028-MONOMER"/>
<dbReference type="HOGENOM" id="CLU_1243597_0_0_11"/>
<dbReference type="Proteomes" id="UP000000582">
    <property type="component" value="Chromosome"/>
</dbReference>
<evidence type="ECO:0008006" key="3">
    <source>
        <dbReference type="Google" id="ProtNLM"/>
    </source>
</evidence>
<dbReference type="EMBL" id="BA000036">
    <property type="protein sequence ID" value="BAB99822.1"/>
    <property type="molecule type" value="Genomic_DNA"/>
</dbReference>
<reference evidence="2" key="1">
    <citation type="journal article" date="2003" name="Appl. Microbiol. Biotechnol.">
        <title>The Corynebacterium glutamicum genome: features and impacts on biotechnological processes.</title>
        <authorList>
            <person name="Ikeda M."/>
            <person name="Nakagawa S."/>
        </authorList>
    </citation>
    <scope>NUCLEOTIDE SEQUENCE [LARGE SCALE GENOMIC DNA]</scope>
    <source>
        <strain evidence="2">ATCC 13032 / DSM 20300 / BCRC 11384 / JCM 1318 / LMG 3730 / NCIMB 10025</strain>
    </source>
</reference>
<keyword evidence="2" id="KW-1185">Reference proteome</keyword>
<dbReference type="KEGG" id="cgb:cg2666"/>
<proteinExistence type="predicted"/>
<dbReference type="STRING" id="196627.cg2666"/>
<gene>
    <name evidence="1" type="ordered locus">Cgl2429</name>
</gene>
<name>Q8NMY4_CORGL</name>